<gene>
    <name evidence="2" type="ORF">TREES_T100014388</name>
</gene>
<feature type="compositionally biased region" description="Polar residues" evidence="1">
    <location>
        <begin position="13"/>
        <end position="24"/>
    </location>
</feature>
<dbReference type="InParanoid" id="L9JAV2"/>
<feature type="region of interest" description="Disordered" evidence="1">
    <location>
        <begin position="104"/>
        <end position="127"/>
    </location>
</feature>
<feature type="region of interest" description="Disordered" evidence="1">
    <location>
        <begin position="1"/>
        <end position="24"/>
    </location>
</feature>
<dbReference type="Proteomes" id="UP000011518">
    <property type="component" value="Unassembled WGS sequence"/>
</dbReference>
<dbReference type="EMBL" id="KB321115">
    <property type="protein sequence ID" value="ELW47404.1"/>
    <property type="molecule type" value="Genomic_DNA"/>
</dbReference>
<evidence type="ECO:0000256" key="1">
    <source>
        <dbReference type="SAM" id="MobiDB-lite"/>
    </source>
</evidence>
<organism evidence="2 3">
    <name type="scientific">Tupaia chinensis</name>
    <name type="common">Chinese tree shrew</name>
    <name type="synonym">Tupaia belangeri chinensis</name>
    <dbReference type="NCBI Taxonomy" id="246437"/>
    <lineage>
        <taxon>Eukaryota</taxon>
        <taxon>Metazoa</taxon>
        <taxon>Chordata</taxon>
        <taxon>Craniata</taxon>
        <taxon>Vertebrata</taxon>
        <taxon>Euteleostomi</taxon>
        <taxon>Mammalia</taxon>
        <taxon>Eutheria</taxon>
        <taxon>Euarchontoglires</taxon>
        <taxon>Scandentia</taxon>
        <taxon>Tupaiidae</taxon>
        <taxon>Tupaia</taxon>
    </lineage>
</organism>
<name>L9JAV2_TUPCH</name>
<accession>L9JAV2</accession>
<keyword evidence="3" id="KW-1185">Reference proteome</keyword>
<protein>
    <submittedName>
        <fullName evidence="2">Uncharacterized protein</fullName>
    </submittedName>
</protein>
<reference evidence="3" key="1">
    <citation type="submission" date="2012-07" db="EMBL/GenBank/DDBJ databases">
        <title>Genome of the Chinese tree shrew, a rising model animal genetically related to primates.</title>
        <authorList>
            <person name="Zhang G."/>
            <person name="Fan Y."/>
            <person name="Yao Y."/>
            <person name="Huang Z."/>
        </authorList>
    </citation>
    <scope>NUCLEOTIDE SEQUENCE [LARGE SCALE GENOMIC DNA]</scope>
</reference>
<evidence type="ECO:0000313" key="3">
    <source>
        <dbReference type="Proteomes" id="UP000011518"/>
    </source>
</evidence>
<sequence>MPKFLQIRRQGVSRKSSVDRSTGIGTQCRAREGFALEASQPGSRRAKEAALEVRAQPGTLSPAAEDGVGETGAALGAPYQLHQLFSQFGHDGVLAGGSSLSGLLPRNMGKERLRRQELRDGGGGKAV</sequence>
<proteinExistence type="predicted"/>
<dbReference type="AlphaFoldDB" id="L9JAV2"/>
<feature type="compositionally biased region" description="Basic and acidic residues" evidence="1">
    <location>
        <begin position="108"/>
        <end position="127"/>
    </location>
</feature>
<reference evidence="3" key="2">
    <citation type="journal article" date="2013" name="Nat. Commun.">
        <title>Genome of the Chinese tree shrew.</title>
        <authorList>
            <person name="Fan Y."/>
            <person name="Huang Z.Y."/>
            <person name="Cao C.C."/>
            <person name="Chen C.S."/>
            <person name="Chen Y.X."/>
            <person name="Fan D.D."/>
            <person name="He J."/>
            <person name="Hou H.L."/>
            <person name="Hu L."/>
            <person name="Hu X.T."/>
            <person name="Jiang X.T."/>
            <person name="Lai R."/>
            <person name="Lang Y.S."/>
            <person name="Liang B."/>
            <person name="Liao S.G."/>
            <person name="Mu D."/>
            <person name="Ma Y.Y."/>
            <person name="Niu Y.Y."/>
            <person name="Sun X.Q."/>
            <person name="Xia J.Q."/>
            <person name="Xiao J."/>
            <person name="Xiong Z.Q."/>
            <person name="Xu L."/>
            <person name="Yang L."/>
            <person name="Zhang Y."/>
            <person name="Zhao W."/>
            <person name="Zhao X.D."/>
            <person name="Zheng Y.T."/>
            <person name="Zhou J.M."/>
            <person name="Zhu Y.B."/>
            <person name="Zhang G.J."/>
            <person name="Wang J."/>
            <person name="Yao Y.G."/>
        </authorList>
    </citation>
    <scope>NUCLEOTIDE SEQUENCE [LARGE SCALE GENOMIC DNA]</scope>
</reference>
<evidence type="ECO:0000313" key="2">
    <source>
        <dbReference type="EMBL" id="ELW47404.1"/>
    </source>
</evidence>